<name>A0A1X7NHE6_9HYPH</name>
<reference evidence="2 3" key="1">
    <citation type="submission" date="2017-04" db="EMBL/GenBank/DDBJ databases">
        <authorList>
            <person name="Afonso C.L."/>
            <person name="Miller P.J."/>
            <person name="Scott M.A."/>
            <person name="Spackman E."/>
            <person name="Goraichik I."/>
            <person name="Dimitrov K.M."/>
            <person name="Suarez D.L."/>
            <person name="Swayne D.E."/>
        </authorList>
    </citation>
    <scope>NUCLEOTIDE SEQUENCE [LARGE SCALE GENOMIC DNA]</scope>
    <source>
        <strain evidence="2 3">B5P</strain>
    </source>
</reference>
<sequence length="68" mass="7630">MQPVLRSFLAEISASWLRTTKRKPFQTGSIGNDQQSGVKERQQTPLRRSQTACYVPPPPRNGDIASNM</sequence>
<accession>A0A1X7NHE6</accession>
<dbReference type="AlphaFoldDB" id="A0A1X7NHE6"/>
<feature type="compositionally biased region" description="Polar residues" evidence="1">
    <location>
        <begin position="26"/>
        <end position="52"/>
    </location>
</feature>
<feature type="region of interest" description="Disordered" evidence="1">
    <location>
        <begin position="20"/>
        <end position="68"/>
    </location>
</feature>
<organism evidence="2 3">
    <name type="scientific">Mesorhizobium australicum</name>
    <dbReference type="NCBI Taxonomy" id="536018"/>
    <lineage>
        <taxon>Bacteria</taxon>
        <taxon>Pseudomonadati</taxon>
        <taxon>Pseudomonadota</taxon>
        <taxon>Alphaproteobacteria</taxon>
        <taxon>Hyphomicrobiales</taxon>
        <taxon>Phyllobacteriaceae</taxon>
        <taxon>Mesorhizobium</taxon>
    </lineage>
</organism>
<gene>
    <name evidence="2" type="ORF">SAMN02982922_1883</name>
</gene>
<dbReference type="RefSeq" id="WP_085463925.1">
    <property type="nucleotide sequence ID" value="NZ_FXBL01000004.1"/>
</dbReference>
<evidence type="ECO:0000313" key="2">
    <source>
        <dbReference type="EMBL" id="SMH37241.1"/>
    </source>
</evidence>
<keyword evidence="3" id="KW-1185">Reference proteome</keyword>
<evidence type="ECO:0000313" key="3">
    <source>
        <dbReference type="Proteomes" id="UP000193083"/>
    </source>
</evidence>
<proteinExistence type="predicted"/>
<evidence type="ECO:0000256" key="1">
    <source>
        <dbReference type="SAM" id="MobiDB-lite"/>
    </source>
</evidence>
<dbReference type="EMBL" id="FXBL01000004">
    <property type="protein sequence ID" value="SMH37241.1"/>
    <property type="molecule type" value="Genomic_DNA"/>
</dbReference>
<dbReference type="Proteomes" id="UP000193083">
    <property type="component" value="Unassembled WGS sequence"/>
</dbReference>
<protein>
    <submittedName>
        <fullName evidence="2">Uncharacterized protein</fullName>
    </submittedName>
</protein>